<gene>
    <name evidence="2" type="ORF">JYZ213_LOCUS29939</name>
</gene>
<feature type="region of interest" description="Disordered" evidence="1">
    <location>
        <begin position="1"/>
        <end position="54"/>
    </location>
</feature>
<dbReference type="Proteomes" id="UP000663845">
    <property type="component" value="Unassembled WGS sequence"/>
</dbReference>
<feature type="compositionally biased region" description="Basic and acidic residues" evidence="1">
    <location>
        <begin position="15"/>
        <end position="29"/>
    </location>
</feature>
<dbReference type="InterPro" id="IPR025659">
    <property type="entry name" value="Tubby-like_C"/>
</dbReference>
<comment type="caution">
    <text evidence="2">The sequence shown here is derived from an EMBL/GenBank/DDBJ whole genome shotgun (WGS) entry which is preliminary data.</text>
</comment>
<dbReference type="AlphaFoldDB" id="A0A815ABB0"/>
<protein>
    <submittedName>
        <fullName evidence="2">Uncharacterized protein</fullName>
    </submittedName>
</protein>
<accession>A0A815ABB0</accession>
<reference evidence="2" key="1">
    <citation type="submission" date="2021-02" db="EMBL/GenBank/DDBJ databases">
        <authorList>
            <person name="Nowell W R."/>
        </authorList>
    </citation>
    <scope>NUCLEOTIDE SEQUENCE</scope>
</reference>
<evidence type="ECO:0000313" key="3">
    <source>
        <dbReference type="Proteomes" id="UP000663845"/>
    </source>
</evidence>
<evidence type="ECO:0000256" key="1">
    <source>
        <dbReference type="SAM" id="MobiDB-lite"/>
    </source>
</evidence>
<organism evidence="2 3">
    <name type="scientific">Adineta steineri</name>
    <dbReference type="NCBI Taxonomy" id="433720"/>
    <lineage>
        <taxon>Eukaryota</taxon>
        <taxon>Metazoa</taxon>
        <taxon>Spiralia</taxon>
        <taxon>Gnathifera</taxon>
        <taxon>Rotifera</taxon>
        <taxon>Eurotatoria</taxon>
        <taxon>Bdelloidea</taxon>
        <taxon>Adinetida</taxon>
        <taxon>Adinetidae</taxon>
        <taxon>Adineta</taxon>
    </lineage>
</organism>
<feature type="compositionally biased region" description="Basic and acidic residues" evidence="1">
    <location>
        <begin position="133"/>
        <end position="151"/>
    </location>
</feature>
<dbReference type="EMBL" id="CAJNOG010000468">
    <property type="protein sequence ID" value="CAF1257040.1"/>
    <property type="molecule type" value="Genomic_DNA"/>
</dbReference>
<feature type="compositionally biased region" description="Low complexity" evidence="1">
    <location>
        <begin position="39"/>
        <end position="52"/>
    </location>
</feature>
<name>A0A815ABB0_9BILA</name>
<feature type="compositionally biased region" description="Basic residues" evidence="1">
    <location>
        <begin position="154"/>
        <end position="168"/>
    </location>
</feature>
<evidence type="ECO:0000313" key="2">
    <source>
        <dbReference type="EMBL" id="CAF1257040.1"/>
    </source>
</evidence>
<proteinExistence type="predicted"/>
<feature type="region of interest" description="Disordered" evidence="1">
    <location>
        <begin position="74"/>
        <end position="182"/>
    </location>
</feature>
<feature type="region of interest" description="Disordered" evidence="1">
    <location>
        <begin position="215"/>
        <end position="239"/>
    </location>
</feature>
<dbReference type="Gene3D" id="3.20.90.10">
    <property type="entry name" value="Tubby Protein, Chain A"/>
    <property type="match status" value="1"/>
</dbReference>
<sequence>MIKGEHIPGVILEDDDHHSSSSKKFDQKRINQKTELTKLAGGTRTTRTPLPTDYSNSDVIGGFINTSFHPDVDESGSMTLSNQPFHPIHRKNNEPKNISVDVRPSTSKSIQSRTVQASKGSVQVLSDATITHSTDDGFARNEDNQYDDYQRPAKQARRRRRRLSHSKRNSSSSVSYSDDDVSDIESEAISKTFLRHTSDSDGETDTTVIRPWTPTLQNVNGMSSTNQSVTNDDNDNENSPQLTLALRTLFDMITEDLDNFVYSPAPNGLSDLQCRITRDKRGMEKGLFPKFLY</sequence>
<feature type="compositionally biased region" description="Polar residues" evidence="1">
    <location>
        <begin position="104"/>
        <end position="132"/>
    </location>
</feature>